<dbReference type="PANTHER" id="PTHR43649">
    <property type="entry name" value="ARABINOSE-BINDING PROTEIN-RELATED"/>
    <property type="match status" value="1"/>
</dbReference>
<reference evidence="1 2" key="1">
    <citation type="submission" date="2017-02" db="EMBL/GenBank/DDBJ databases">
        <title>Natronthermophilus aegyptiacus gen. nov.,sp. nov., an aerobic, extremely halophilic alkalithermophilic archaeon isolated from the athalassohaline Wadi An Natrun, Egypt.</title>
        <authorList>
            <person name="Zhao B."/>
        </authorList>
    </citation>
    <scope>NUCLEOTIDE SEQUENCE [LARGE SCALE GENOMIC DNA]</scope>
    <source>
        <strain evidence="1 2">CGMCC 1.3597</strain>
    </source>
</reference>
<dbReference type="InterPro" id="IPR006059">
    <property type="entry name" value="SBP"/>
</dbReference>
<proteinExistence type="predicted"/>
<protein>
    <submittedName>
        <fullName evidence="1">Sugar ABC transporter substrate-binding protein</fullName>
    </submittedName>
</protein>
<dbReference type="RefSeq" id="WP_087715429.1">
    <property type="nucleotide sequence ID" value="NZ_MWPH01000004.1"/>
</dbReference>
<evidence type="ECO:0000313" key="1">
    <source>
        <dbReference type="EMBL" id="OVE83030.1"/>
    </source>
</evidence>
<dbReference type="Gene3D" id="3.40.190.10">
    <property type="entry name" value="Periplasmic binding protein-like II"/>
    <property type="match status" value="2"/>
</dbReference>
<gene>
    <name evidence="1" type="ORF">B2G88_16540</name>
</gene>
<dbReference type="AlphaFoldDB" id="A0A202E556"/>
<dbReference type="SUPFAM" id="SSF53850">
    <property type="entry name" value="Periplasmic binding protein-like II"/>
    <property type="match status" value="1"/>
</dbReference>
<dbReference type="Proteomes" id="UP000196084">
    <property type="component" value="Unassembled WGS sequence"/>
</dbReference>
<sequence>MGTGNSAKPTLFRRTALQTGAAAGLAAVGLAGCTNNRGTSTDEEPTPEPAHEEPFELIHWWTAGGEEDALEALLEGFLESTEYDETDLTENPAPGGAGSALNAAVQSRLVDDDPPSTFQIWPGESLRPFLDSEVFGDLEEIWDTEMESAYIESVTALARDGGTYVAVPINIHRLNNLFYNIEVVEDSGVDPHGIDDPVDLLEAFETVADAGYIPFAHQTQEAWPTVQLWETLFIGIAGPDAFHSLLEGDVESLEADISESLSLLERYSGSFSPDTSSITWEEANGQVIDGDAAFTHQGDWAAGHYRAIGLEYGSDWGHVAFPGTDDVYTMVLDSFVMPEPNPTPEMTAAFLSYCGTADAQERFNPPKGSIPPRTDVSTDAFPPFLEDQMQEFEASSAQPPTIAHGSGIEPSAKNELEEVFAVFLESWDVDETTDRILDTLDDE</sequence>
<dbReference type="OrthoDB" id="18176at2157"/>
<organism evidence="1 2">
    <name type="scientific">Natronolimnobius baerhuensis</name>
    <dbReference type="NCBI Taxonomy" id="253108"/>
    <lineage>
        <taxon>Archaea</taxon>
        <taxon>Methanobacteriati</taxon>
        <taxon>Methanobacteriota</taxon>
        <taxon>Stenosarchaea group</taxon>
        <taxon>Halobacteria</taxon>
        <taxon>Halobacteriales</taxon>
        <taxon>Natrialbaceae</taxon>
        <taxon>Natronolimnobius</taxon>
    </lineage>
</organism>
<dbReference type="EMBL" id="MWPH01000004">
    <property type="protein sequence ID" value="OVE83030.1"/>
    <property type="molecule type" value="Genomic_DNA"/>
</dbReference>
<dbReference type="InterPro" id="IPR050490">
    <property type="entry name" value="Bact_solute-bd_prot1"/>
</dbReference>
<keyword evidence="2" id="KW-1185">Reference proteome</keyword>
<evidence type="ECO:0000313" key="2">
    <source>
        <dbReference type="Proteomes" id="UP000196084"/>
    </source>
</evidence>
<dbReference type="Pfam" id="PF13416">
    <property type="entry name" value="SBP_bac_8"/>
    <property type="match status" value="1"/>
</dbReference>
<comment type="caution">
    <text evidence="1">The sequence shown here is derived from an EMBL/GenBank/DDBJ whole genome shotgun (WGS) entry which is preliminary data.</text>
</comment>
<name>A0A202E556_9EURY</name>
<accession>A0A202E556</accession>